<protein>
    <recommendedName>
        <fullName evidence="4">Protein EMBRYONIC FLOWER 1-like</fullName>
    </recommendedName>
</protein>
<organism evidence="2 3">
    <name type="scientific">Linum tenue</name>
    <dbReference type="NCBI Taxonomy" id="586396"/>
    <lineage>
        <taxon>Eukaryota</taxon>
        <taxon>Viridiplantae</taxon>
        <taxon>Streptophyta</taxon>
        <taxon>Embryophyta</taxon>
        <taxon>Tracheophyta</taxon>
        <taxon>Spermatophyta</taxon>
        <taxon>Magnoliopsida</taxon>
        <taxon>eudicotyledons</taxon>
        <taxon>Gunneridae</taxon>
        <taxon>Pentapetalae</taxon>
        <taxon>rosids</taxon>
        <taxon>fabids</taxon>
        <taxon>Malpighiales</taxon>
        <taxon>Linaceae</taxon>
        <taxon>Linum</taxon>
    </lineage>
</organism>
<feature type="region of interest" description="Disordered" evidence="1">
    <location>
        <begin position="291"/>
        <end position="351"/>
    </location>
</feature>
<feature type="region of interest" description="Disordered" evidence="1">
    <location>
        <begin position="514"/>
        <end position="538"/>
    </location>
</feature>
<feature type="compositionally biased region" description="Basic and acidic residues" evidence="1">
    <location>
        <begin position="172"/>
        <end position="192"/>
    </location>
</feature>
<dbReference type="GO" id="GO:0045892">
    <property type="term" value="P:negative regulation of DNA-templated transcription"/>
    <property type="evidence" value="ECO:0007669"/>
    <property type="project" value="InterPro"/>
</dbReference>
<keyword evidence="3" id="KW-1185">Reference proteome</keyword>
<feature type="compositionally biased region" description="Polar residues" evidence="1">
    <location>
        <begin position="952"/>
        <end position="961"/>
    </location>
</feature>
<feature type="region of interest" description="Disordered" evidence="1">
    <location>
        <begin position="767"/>
        <end position="804"/>
    </location>
</feature>
<dbReference type="GO" id="GO:0009910">
    <property type="term" value="P:negative regulation of flower development"/>
    <property type="evidence" value="ECO:0007669"/>
    <property type="project" value="InterPro"/>
</dbReference>
<dbReference type="Proteomes" id="UP001154282">
    <property type="component" value="Unassembled WGS sequence"/>
</dbReference>
<dbReference type="InterPro" id="IPR034583">
    <property type="entry name" value="EMF1"/>
</dbReference>
<feature type="compositionally biased region" description="Polar residues" evidence="1">
    <location>
        <begin position="426"/>
        <end position="438"/>
    </location>
</feature>
<feature type="region of interest" description="Disordered" evidence="1">
    <location>
        <begin position="1006"/>
        <end position="1036"/>
    </location>
</feature>
<feature type="compositionally biased region" description="Basic residues" evidence="1">
    <location>
        <begin position="341"/>
        <end position="351"/>
    </location>
</feature>
<feature type="region of interest" description="Disordered" evidence="1">
    <location>
        <begin position="947"/>
        <end position="970"/>
    </location>
</feature>
<feature type="region of interest" description="Disordered" evidence="1">
    <location>
        <begin position="1"/>
        <end position="20"/>
    </location>
</feature>
<feature type="compositionally biased region" description="Polar residues" evidence="1">
    <location>
        <begin position="1006"/>
        <end position="1027"/>
    </location>
</feature>
<feature type="region of interest" description="Disordered" evidence="1">
    <location>
        <begin position="474"/>
        <end position="496"/>
    </location>
</feature>
<proteinExistence type="predicted"/>
<evidence type="ECO:0008006" key="4">
    <source>
        <dbReference type="Google" id="ProtNLM"/>
    </source>
</evidence>
<dbReference type="PANTHER" id="PTHR35504:SF1">
    <property type="entry name" value="PROTEIN EMBRYONIC FLOWER 1"/>
    <property type="match status" value="1"/>
</dbReference>
<gene>
    <name evidence="2" type="ORF">LITE_LOCUS13981</name>
</gene>
<dbReference type="PANTHER" id="PTHR35504">
    <property type="entry name" value="PROTEIN EMBRYONIC FLOWER 1"/>
    <property type="match status" value="1"/>
</dbReference>
<feature type="region of interest" description="Disordered" evidence="1">
    <location>
        <begin position="389"/>
        <end position="448"/>
    </location>
</feature>
<feature type="region of interest" description="Disordered" evidence="1">
    <location>
        <begin position="164"/>
        <end position="212"/>
    </location>
</feature>
<feature type="compositionally biased region" description="Basic and acidic residues" evidence="1">
    <location>
        <begin position="319"/>
        <end position="340"/>
    </location>
</feature>
<accession>A0AAV0JI88</accession>
<feature type="compositionally biased region" description="Basic and acidic residues" evidence="1">
    <location>
        <begin position="296"/>
        <end position="310"/>
    </location>
</feature>
<sequence>MERSDCNMEEGENHQSSKADHVVVQKRMESPIKINSIYIELTAPKEKNTAAEKCHHFSIRGYVSKVREEDINKCWPFDSSVETNTTDNCEDDHQVLPPLDERLFRYWRCENCSQKIGPAENIQHSAVLLKHSSSGKRTTSSPIQTAVIAAPMLMSTQKPSGLYDVEGSSENGAEHLHDASKHDPLSTHDTENKLMNSPGTSISGETVRSKHHMDGETVVTEIPLSNMQITFRADDSTGCADHELAADDPSRNLDSMVIKDSVGTFETGKGNSRHEKHAGLIVRLKSVASGQVADACTREKDDNASAKDTMEAGDGSSENAEKTAVKNDHDLQASRRDHSSGPRRRKTRKIRLLTDLLCGNGVHGNADSPKAADSLPSINVVPYASVEVDDKPSGSLNDQVEMEGTGSAKKTLVPYKKRKFPRDDQWSTPEPNPSSSKVSKARISKKAVDHIPKKNKALTSDLVADVQDKMVIKSSRKGNSSKVRGETSAMTGKKVSDTEAGFDSELVANVRNKMVQQSSTKSNSSKSRVEKSGVMGKKKDKHVVVADEHLSLAPASLENFPTVTELSIGDNAGVVADATGHAAPKRMENPNAAREIDLFPLRTQEVDGKSSSVMNKQAKPGQFGENLSMLRDDLVAQEAESTMETRPMHGQGNQDLSSERGLNLSLDIYTATHQPERLYSSVHGRQSSLSGEHIRMTSNDRVTRKDDQTQYVGMFSLSHGSQMPTSFGGVQSDVRRKQPMHGLPFLGVAHNYSSQVEVGGIRMQKKDFGSTSSNEKSIGIQAHAAGKSRDSDLRAGSRASEAPVSDDIPMEIVELMAKNQYERCLPDAQAGSSRGHQTLDFGNRHVVATHPFYQEALREKLLTQNGTNGMIQWSEKLRPPAKQKSVVQFPDQPRFLINQAEQSRPPPLGYAEFLQRQNPSGVPQDSASSAGRHIGGQHLQWLRNLSAKGPPVQNSSHNTRSWSEEANRSWPTMAPSHHLPFMFNDPKLMSPPPPPPPSIIRKATPNMDNDNQNATSFQRQGNNSFGSETPRRGSHLEASLARRSNNNLIELNQKPVGNTDIYSNESISAMHLLSLMDAGRRSNGQVNQESPSTSRDRHYSEMRTLPYDYDGENQFTRGFQQHGSANSQRIGSSASFQIDSRGFKKAIDFSSQVSQETRRRKEDFDSLAENRHGSIPQHSGYSPVHIRKKILGSSDSSSKVPFQMQEASKLPSPMVYRLEAGSKTNTTGQPQKRILELQETCRINRNPADFSYPGPGNPYMIGPKDLKFLDADGGEQKRQKKLVAIRGRGKHHLNL</sequence>
<dbReference type="EMBL" id="CAMGYJ010000005">
    <property type="protein sequence ID" value="CAI0408494.1"/>
    <property type="molecule type" value="Genomic_DNA"/>
</dbReference>
<feature type="compositionally biased region" description="Polar residues" evidence="1">
    <location>
        <begin position="915"/>
        <end position="929"/>
    </location>
</feature>
<feature type="compositionally biased region" description="Polar residues" evidence="1">
    <location>
        <begin position="193"/>
        <end position="206"/>
    </location>
</feature>
<reference evidence="2" key="1">
    <citation type="submission" date="2022-08" db="EMBL/GenBank/DDBJ databases">
        <authorList>
            <person name="Gutierrez-Valencia J."/>
        </authorList>
    </citation>
    <scope>NUCLEOTIDE SEQUENCE</scope>
</reference>
<evidence type="ECO:0000313" key="2">
    <source>
        <dbReference type="EMBL" id="CAI0408494.1"/>
    </source>
</evidence>
<name>A0AAV0JI88_9ROSI</name>
<dbReference type="GO" id="GO:0048367">
    <property type="term" value="P:shoot system development"/>
    <property type="evidence" value="ECO:0007669"/>
    <property type="project" value="InterPro"/>
</dbReference>
<evidence type="ECO:0000256" key="1">
    <source>
        <dbReference type="SAM" id="MobiDB-lite"/>
    </source>
</evidence>
<feature type="region of interest" description="Disordered" evidence="1">
    <location>
        <begin position="906"/>
        <end position="932"/>
    </location>
</feature>
<comment type="caution">
    <text evidence="2">The sequence shown here is derived from an EMBL/GenBank/DDBJ whole genome shotgun (WGS) entry which is preliminary data.</text>
</comment>
<evidence type="ECO:0000313" key="3">
    <source>
        <dbReference type="Proteomes" id="UP001154282"/>
    </source>
</evidence>